<dbReference type="Pfam" id="PF02563">
    <property type="entry name" value="Poly_export"/>
    <property type="match status" value="1"/>
</dbReference>
<comment type="caution">
    <text evidence="6">The sequence shown here is derived from an EMBL/GenBank/DDBJ whole genome shotgun (WGS) entry which is preliminary data.</text>
</comment>
<gene>
    <name evidence="6" type="ORF">NA2_12453</name>
</gene>
<keyword evidence="7" id="KW-1185">Reference proteome</keyword>
<dbReference type="PANTHER" id="PTHR33619:SF3">
    <property type="entry name" value="POLYSACCHARIDE EXPORT PROTEIN GFCE-RELATED"/>
    <property type="match status" value="1"/>
</dbReference>
<dbReference type="PATRIC" id="fig|391937.3.peg.2559"/>
<evidence type="ECO:0000259" key="3">
    <source>
        <dbReference type="Pfam" id="PF02563"/>
    </source>
</evidence>
<evidence type="ECO:0000313" key="6">
    <source>
        <dbReference type="EMBL" id="EKF18456.1"/>
    </source>
</evidence>
<dbReference type="eggNOG" id="COG1596">
    <property type="taxonomic scope" value="Bacteria"/>
</dbReference>
<evidence type="ECO:0000313" key="7">
    <source>
        <dbReference type="Proteomes" id="UP000006786"/>
    </source>
</evidence>
<evidence type="ECO:0000256" key="1">
    <source>
        <dbReference type="ARBA" id="ARBA00022729"/>
    </source>
</evidence>
<evidence type="ECO:0000259" key="5">
    <source>
        <dbReference type="Pfam" id="PF25994"/>
    </source>
</evidence>
<dbReference type="Gene3D" id="3.30.1950.10">
    <property type="entry name" value="wza like domain"/>
    <property type="match status" value="1"/>
</dbReference>
<sequence>MGRLLAAAIGALLGLFLVFGISIAQADQANEAGDFRLLPQTRVKVAVVEWVEAQGEYREWTALNGEYAVSKSGMIALPLVGQTVAAGLTSEELATAIADAIQRKTGLVSPPSAMVEVVRYPSVYVNGSVDRPGEFEYRPGLIVLQAVAMAGGRMRRSDPAGGYSELEQIRYAGELGRIDLELLQRRARRARLEAELADRAEVDFASALADAPFAGHAAQFAKDEDAVFRARTEAYERQLASLTELGALFRDEIQVLEEKMTAQDRQIAIAEDELSDIAKLVKSGTATRSRETGLERVVADLQSSRLDLTIASMRAQQRLSETDRDALSLKGARRTEIGTALQAVNLEIDDLTLRRGVTEQLLQATGASLGKRQDRALEQQPLRFTLIRAGAEGERQPASETTLLQPGDVLEVHLDLVGASAPPLAAAAGRQSARTSTR</sequence>
<dbReference type="Pfam" id="PF10531">
    <property type="entry name" value="SLBB"/>
    <property type="match status" value="1"/>
</dbReference>
<evidence type="ECO:0000256" key="2">
    <source>
        <dbReference type="SAM" id="SignalP"/>
    </source>
</evidence>
<dbReference type="GO" id="GO:0015159">
    <property type="term" value="F:polysaccharide transmembrane transporter activity"/>
    <property type="evidence" value="ECO:0007669"/>
    <property type="project" value="InterPro"/>
</dbReference>
<dbReference type="STRING" id="391937.NA2_12453"/>
<dbReference type="RefSeq" id="WP_008597292.1">
    <property type="nucleotide sequence ID" value="NZ_AMRM01000013.1"/>
</dbReference>
<dbReference type="AlphaFoldDB" id="K2M8F6"/>
<name>K2M8F6_9HYPH</name>
<dbReference type="InterPro" id="IPR019554">
    <property type="entry name" value="Soluble_ligand-bd"/>
</dbReference>
<dbReference type="EMBL" id="AMRM01000013">
    <property type="protein sequence ID" value="EKF18456.1"/>
    <property type="molecule type" value="Genomic_DNA"/>
</dbReference>
<keyword evidence="1 2" id="KW-0732">Signal</keyword>
<dbReference type="Pfam" id="PF25994">
    <property type="entry name" value="HH_AprE"/>
    <property type="match status" value="1"/>
</dbReference>
<protein>
    <submittedName>
        <fullName evidence="6">Polysaccharide export protein</fullName>
    </submittedName>
</protein>
<dbReference type="InterPro" id="IPR049712">
    <property type="entry name" value="Poly_export"/>
</dbReference>
<feature type="chain" id="PRO_5003861033" evidence="2">
    <location>
        <begin position="27"/>
        <end position="438"/>
    </location>
</feature>
<feature type="domain" description="Soluble ligand binding" evidence="4">
    <location>
        <begin position="123"/>
        <end position="158"/>
    </location>
</feature>
<feature type="domain" description="Polysaccharide export protein N-terminal" evidence="3">
    <location>
        <begin position="31"/>
        <end position="117"/>
    </location>
</feature>
<reference evidence="6 7" key="1">
    <citation type="journal article" date="2012" name="J. Bacteriol.">
        <title>Genome Sequence of Nitratireductor pacificus Type Strain pht-3B.</title>
        <authorList>
            <person name="Lai Q."/>
            <person name="Li G."/>
            <person name="Shao Z."/>
        </authorList>
    </citation>
    <scope>NUCLEOTIDE SEQUENCE [LARGE SCALE GENOMIC DNA]</scope>
    <source>
        <strain evidence="7">pht-3B</strain>
    </source>
</reference>
<dbReference type="PANTHER" id="PTHR33619">
    <property type="entry name" value="POLYSACCHARIDE EXPORT PROTEIN GFCE-RELATED"/>
    <property type="match status" value="1"/>
</dbReference>
<accession>K2M8F6</accession>
<dbReference type="Proteomes" id="UP000006786">
    <property type="component" value="Unassembled WGS sequence"/>
</dbReference>
<organism evidence="6 7">
    <name type="scientific">Nitratireductor pacificus pht-3B</name>
    <dbReference type="NCBI Taxonomy" id="391937"/>
    <lineage>
        <taxon>Bacteria</taxon>
        <taxon>Pseudomonadati</taxon>
        <taxon>Pseudomonadota</taxon>
        <taxon>Alphaproteobacteria</taxon>
        <taxon>Hyphomicrobiales</taxon>
        <taxon>Phyllobacteriaceae</taxon>
        <taxon>Nitratireductor</taxon>
    </lineage>
</organism>
<proteinExistence type="predicted"/>
<feature type="domain" description="AprE-like long alpha-helical hairpin" evidence="5">
    <location>
        <begin position="174"/>
        <end position="355"/>
    </location>
</feature>
<evidence type="ECO:0000259" key="4">
    <source>
        <dbReference type="Pfam" id="PF10531"/>
    </source>
</evidence>
<feature type="signal peptide" evidence="2">
    <location>
        <begin position="1"/>
        <end position="26"/>
    </location>
</feature>
<dbReference type="InterPro" id="IPR058781">
    <property type="entry name" value="HH_AprE-like"/>
</dbReference>
<dbReference type="InterPro" id="IPR003715">
    <property type="entry name" value="Poly_export_N"/>
</dbReference>